<comment type="pathway">
    <text evidence="6 14">Cofactor biosynthesis; adenosylcobalamin biosynthesis; adenosylcobalamin from cob(II)yrinate a,c-diamide: step 5/7.</text>
</comment>
<evidence type="ECO:0000256" key="14">
    <source>
        <dbReference type="PIRNR" id="PIRNR006135"/>
    </source>
</evidence>
<comment type="pathway">
    <text evidence="5 14">Cofactor biosynthesis; adenosylcobalamin biosynthesis; adenosylcobalamin from cob(II)yrinate a,c-diamide: step 6/7.</text>
</comment>
<evidence type="ECO:0000256" key="7">
    <source>
        <dbReference type="ARBA" id="ARBA00007490"/>
    </source>
</evidence>
<dbReference type="PIRSF" id="PIRSF006135">
    <property type="entry name" value="CobU"/>
    <property type="match status" value="1"/>
</dbReference>
<comment type="similarity">
    <text evidence="7 14">Belongs to the CobU/CobP family.</text>
</comment>
<dbReference type="GO" id="GO:0005525">
    <property type="term" value="F:GTP binding"/>
    <property type="evidence" value="ECO:0007669"/>
    <property type="project" value="UniProtKB-UniRule"/>
</dbReference>
<protein>
    <recommendedName>
        <fullName evidence="14">Bifunctional adenosylcobalamin biosynthesis protein</fullName>
        <ecNumber evidence="14">2.7.1.156</ecNumber>
        <ecNumber evidence="14">2.7.7.62</ecNumber>
    </recommendedName>
</protein>
<dbReference type="EMBL" id="JARGYC010000072">
    <property type="protein sequence ID" value="MDF0603035.1"/>
    <property type="molecule type" value="Genomic_DNA"/>
</dbReference>
<evidence type="ECO:0000256" key="13">
    <source>
        <dbReference type="ARBA" id="ARBA00023134"/>
    </source>
</evidence>
<comment type="catalytic activity">
    <reaction evidence="1 14">
        <text>adenosylcob(III)inamide + ATP = adenosylcob(III)inamide phosphate + ADP + H(+)</text>
        <dbReference type="Rhea" id="RHEA:15769"/>
        <dbReference type="ChEBI" id="CHEBI:2480"/>
        <dbReference type="ChEBI" id="CHEBI:15378"/>
        <dbReference type="ChEBI" id="CHEBI:30616"/>
        <dbReference type="ChEBI" id="CHEBI:58502"/>
        <dbReference type="ChEBI" id="CHEBI:456216"/>
        <dbReference type="EC" id="2.7.1.156"/>
    </reaction>
</comment>
<evidence type="ECO:0000256" key="5">
    <source>
        <dbReference type="ARBA" id="ARBA00004692"/>
    </source>
</evidence>
<evidence type="ECO:0000256" key="8">
    <source>
        <dbReference type="ARBA" id="ARBA00022573"/>
    </source>
</evidence>
<keyword evidence="12 14" id="KW-0067">ATP-binding</keyword>
<comment type="catalytic activity">
    <reaction evidence="2 14">
        <text>adenosylcob(III)inamide phosphate + GTP + H(+) = adenosylcob(III)inamide-GDP + diphosphate</text>
        <dbReference type="Rhea" id="RHEA:22712"/>
        <dbReference type="ChEBI" id="CHEBI:15378"/>
        <dbReference type="ChEBI" id="CHEBI:33019"/>
        <dbReference type="ChEBI" id="CHEBI:37565"/>
        <dbReference type="ChEBI" id="CHEBI:58502"/>
        <dbReference type="ChEBI" id="CHEBI:60487"/>
        <dbReference type="EC" id="2.7.7.62"/>
    </reaction>
</comment>
<evidence type="ECO:0000256" key="10">
    <source>
        <dbReference type="ARBA" id="ARBA00022741"/>
    </source>
</evidence>
<dbReference type="GO" id="GO:0008820">
    <property type="term" value="F:cobinamide phosphate guanylyltransferase activity"/>
    <property type="evidence" value="ECO:0007669"/>
    <property type="project" value="UniProtKB-UniRule"/>
</dbReference>
<keyword evidence="11 14" id="KW-0418">Kinase</keyword>
<dbReference type="NCBIfam" id="NF004469">
    <property type="entry name" value="PRK05800.1"/>
    <property type="match status" value="1"/>
</dbReference>
<gene>
    <name evidence="17" type="primary">cobU</name>
    <name evidence="17" type="ORF">P1J78_20005</name>
</gene>
<dbReference type="AlphaFoldDB" id="A0AAE3T9V5"/>
<dbReference type="EC" id="2.7.1.156" evidence="14"/>
<evidence type="ECO:0000256" key="12">
    <source>
        <dbReference type="ARBA" id="ARBA00022840"/>
    </source>
</evidence>
<dbReference type="InterPro" id="IPR003203">
    <property type="entry name" value="CobU/CobP"/>
</dbReference>
<evidence type="ECO:0000256" key="3">
    <source>
        <dbReference type="ARBA" id="ARBA00001522"/>
    </source>
</evidence>
<evidence type="ECO:0000256" key="16">
    <source>
        <dbReference type="PIRSR" id="PIRSR006135-2"/>
    </source>
</evidence>
<keyword evidence="9 14" id="KW-0808">Transferase</keyword>
<dbReference type="CDD" id="cd00544">
    <property type="entry name" value="CobU"/>
    <property type="match status" value="1"/>
</dbReference>
<keyword evidence="18" id="KW-1185">Reference proteome</keyword>
<organism evidence="17 18">
    <name type="scientific">Psychromarinibacter sediminicola</name>
    <dbReference type="NCBI Taxonomy" id="3033385"/>
    <lineage>
        <taxon>Bacteria</taxon>
        <taxon>Pseudomonadati</taxon>
        <taxon>Pseudomonadota</taxon>
        <taxon>Alphaproteobacteria</taxon>
        <taxon>Rhodobacterales</taxon>
        <taxon>Paracoccaceae</taxon>
        <taxon>Psychromarinibacter</taxon>
    </lineage>
</organism>
<dbReference type="SUPFAM" id="SSF52540">
    <property type="entry name" value="P-loop containing nucleoside triphosphate hydrolases"/>
    <property type="match status" value="1"/>
</dbReference>
<dbReference type="PANTHER" id="PTHR34848">
    <property type="match status" value="1"/>
</dbReference>
<dbReference type="GO" id="GO:0009236">
    <property type="term" value="P:cobalamin biosynthetic process"/>
    <property type="evidence" value="ECO:0007669"/>
    <property type="project" value="UniProtKB-UniRule"/>
</dbReference>
<evidence type="ECO:0000256" key="1">
    <source>
        <dbReference type="ARBA" id="ARBA00000312"/>
    </source>
</evidence>
<dbReference type="EC" id="2.7.7.62" evidence="14"/>
<name>A0AAE3T9V5_9RHOB</name>
<evidence type="ECO:0000313" key="17">
    <source>
        <dbReference type="EMBL" id="MDF0603035.1"/>
    </source>
</evidence>
<evidence type="ECO:0000256" key="6">
    <source>
        <dbReference type="ARBA" id="ARBA00005159"/>
    </source>
</evidence>
<sequence>MAFQRAVVLGGSRSGKSFFAERLVRDRPAPWIYLATSQAHDTEMEQRIAAHAARRGPGWQTVEEPKKISDTLGTLPEGSTVLLECATLWLSNHMLDDSDLAAETDALLAAIDAFPGRIVTVTSEVGSGVVPESALGRRFRDAQGLLNQRLAAQADLAVLVAAGLPLVLKGRLPEGIA</sequence>
<feature type="binding site" evidence="16">
    <location>
        <begin position="35"/>
        <end position="37"/>
    </location>
    <ligand>
        <name>GTP</name>
        <dbReference type="ChEBI" id="CHEBI:37565"/>
    </ligand>
</feature>
<keyword evidence="17" id="KW-0548">Nucleotidyltransferase</keyword>
<feature type="binding site" evidence="16">
    <location>
        <position position="63"/>
    </location>
    <ligand>
        <name>GTP</name>
        <dbReference type="ChEBI" id="CHEBI:37565"/>
    </ligand>
</feature>
<evidence type="ECO:0000313" key="18">
    <source>
        <dbReference type="Proteomes" id="UP001220964"/>
    </source>
</evidence>
<evidence type="ECO:0000256" key="4">
    <source>
        <dbReference type="ARBA" id="ARBA00003889"/>
    </source>
</evidence>
<feature type="active site" description="GMP-histidine intermediate" evidence="15">
    <location>
        <position position="51"/>
    </location>
</feature>
<feature type="binding site" evidence="16">
    <location>
        <begin position="10"/>
        <end position="17"/>
    </location>
    <ligand>
        <name>GTP</name>
        <dbReference type="ChEBI" id="CHEBI:37565"/>
    </ligand>
</feature>
<dbReference type="PANTHER" id="PTHR34848:SF1">
    <property type="entry name" value="BIFUNCTIONAL ADENOSYLCOBALAMIN BIOSYNTHESIS PROTEIN COBU"/>
    <property type="match status" value="1"/>
</dbReference>
<evidence type="ECO:0000256" key="9">
    <source>
        <dbReference type="ARBA" id="ARBA00022679"/>
    </source>
</evidence>
<keyword evidence="10 14" id="KW-0547">Nucleotide-binding</keyword>
<evidence type="ECO:0000256" key="2">
    <source>
        <dbReference type="ARBA" id="ARBA00000711"/>
    </source>
</evidence>
<reference evidence="17" key="1">
    <citation type="submission" date="2023-03" db="EMBL/GenBank/DDBJ databases">
        <title>Multiphase analysis and comparison of six strains from genera Psychromarinibacter, Lutimaribacter, and Maritimibacter, including a novel species: Psychromarinibacter sediminicola sp. nov.</title>
        <authorList>
            <person name="Wang Y.-H."/>
            <person name="Ye M.-Q."/>
            <person name="Du Z.-J."/>
        </authorList>
    </citation>
    <scope>NUCLEOTIDE SEQUENCE</scope>
    <source>
        <strain evidence="17">C21-152</strain>
    </source>
</reference>
<keyword evidence="13 14" id="KW-0342">GTP-binding</keyword>
<evidence type="ECO:0000256" key="11">
    <source>
        <dbReference type="ARBA" id="ARBA00022777"/>
    </source>
</evidence>
<dbReference type="Gene3D" id="3.40.50.300">
    <property type="entry name" value="P-loop containing nucleotide triphosphate hydrolases"/>
    <property type="match status" value="1"/>
</dbReference>
<feature type="binding site" evidence="16">
    <location>
        <position position="84"/>
    </location>
    <ligand>
        <name>GTP</name>
        <dbReference type="ChEBI" id="CHEBI:37565"/>
    </ligand>
</feature>
<proteinExistence type="inferred from homology"/>
<dbReference type="GO" id="GO:0005524">
    <property type="term" value="F:ATP binding"/>
    <property type="evidence" value="ECO:0007669"/>
    <property type="project" value="UniProtKB-UniRule"/>
</dbReference>
<evidence type="ECO:0000256" key="15">
    <source>
        <dbReference type="PIRSR" id="PIRSR006135-1"/>
    </source>
</evidence>
<keyword evidence="8 14" id="KW-0169">Cobalamin biosynthesis</keyword>
<accession>A0AAE3T9V5</accession>
<dbReference type="InterPro" id="IPR027417">
    <property type="entry name" value="P-loop_NTPase"/>
</dbReference>
<dbReference type="RefSeq" id="WP_275569158.1">
    <property type="nucleotide sequence ID" value="NZ_JARGYC010000072.1"/>
</dbReference>
<comment type="caution">
    <text evidence="17">The sequence shown here is derived from an EMBL/GenBank/DDBJ whole genome shotgun (WGS) entry which is preliminary data.</text>
</comment>
<comment type="catalytic activity">
    <reaction evidence="3">
        <text>adenosylcob(III)inamide + GTP = adenosylcob(III)inamide phosphate + GDP + H(+)</text>
        <dbReference type="Rhea" id="RHEA:15765"/>
        <dbReference type="ChEBI" id="CHEBI:2480"/>
        <dbReference type="ChEBI" id="CHEBI:15378"/>
        <dbReference type="ChEBI" id="CHEBI:37565"/>
        <dbReference type="ChEBI" id="CHEBI:58189"/>
        <dbReference type="ChEBI" id="CHEBI:58502"/>
        <dbReference type="EC" id="2.7.1.156"/>
    </reaction>
</comment>
<comment type="function">
    <text evidence="4 14">Catalyzes ATP-dependent phosphorylation of adenosylcobinamide and addition of GMP to adenosylcobinamide phosphate.</text>
</comment>
<dbReference type="Pfam" id="PF02283">
    <property type="entry name" value="CobU"/>
    <property type="match status" value="1"/>
</dbReference>
<dbReference type="GO" id="GO:0043752">
    <property type="term" value="F:adenosylcobinamide kinase activity"/>
    <property type="evidence" value="ECO:0007669"/>
    <property type="project" value="UniProtKB-EC"/>
</dbReference>
<dbReference type="Proteomes" id="UP001220964">
    <property type="component" value="Unassembled WGS sequence"/>
</dbReference>